<keyword evidence="3" id="KW-0862">Zinc</keyword>
<feature type="region of interest" description="Disordered" evidence="5">
    <location>
        <begin position="422"/>
        <end position="441"/>
    </location>
</feature>
<dbReference type="Pfam" id="PF02891">
    <property type="entry name" value="zf-MIZ"/>
    <property type="match status" value="1"/>
</dbReference>
<evidence type="ECO:0000256" key="5">
    <source>
        <dbReference type="SAM" id="MobiDB-lite"/>
    </source>
</evidence>
<feature type="domain" description="SP-RING-type" evidence="6">
    <location>
        <begin position="285"/>
        <end position="366"/>
    </location>
</feature>
<evidence type="ECO:0000259" key="6">
    <source>
        <dbReference type="PROSITE" id="PS51044"/>
    </source>
</evidence>
<feature type="compositionally biased region" description="Basic residues" evidence="5">
    <location>
        <begin position="483"/>
        <end position="492"/>
    </location>
</feature>
<evidence type="ECO:0000256" key="3">
    <source>
        <dbReference type="ARBA" id="ARBA00022833"/>
    </source>
</evidence>
<dbReference type="Proteomes" id="UP000046392">
    <property type="component" value="Unplaced"/>
</dbReference>
<dbReference type="PROSITE" id="PS51044">
    <property type="entry name" value="ZF_SP_RING"/>
    <property type="match status" value="1"/>
</dbReference>
<keyword evidence="7" id="KW-1185">Reference proteome</keyword>
<evidence type="ECO:0000313" key="8">
    <source>
        <dbReference type="WBParaSite" id="SPAL_0001646600.1"/>
    </source>
</evidence>
<feature type="region of interest" description="Disordered" evidence="5">
    <location>
        <begin position="482"/>
        <end position="541"/>
    </location>
</feature>
<dbReference type="PANTHER" id="PTHR10782:SF4">
    <property type="entry name" value="TONALLI, ISOFORM E"/>
    <property type="match status" value="1"/>
</dbReference>
<protein>
    <submittedName>
        <fullName evidence="8">SP-RING-type domain-containing protein</fullName>
    </submittedName>
</protein>
<dbReference type="PANTHER" id="PTHR10782">
    <property type="entry name" value="ZINC FINGER MIZ DOMAIN-CONTAINING PROTEIN"/>
    <property type="match status" value="1"/>
</dbReference>
<reference evidence="8" key="1">
    <citation type="submission" date="2017-02" db="UniProtKB">
        <authorList>
            <consortium name="WormBaseParasite"/>
        </authorList>
    </citation>
    <scope>IDENTIFICATION</scope>
</reference>
<accession>A0A0N5CF28</accession>
<evidence type="ECO:0000256" key="2">
    <source>
        <dbReference type="ARBA" id="ARBA00022771"/>
    </source>
</evidence>
<keyword evidence="2 4" id="KW-0863">Zinc-finger</keyword>
<dbReference type="WBParaSite" id="SPAL_0001646600.1">
    <property type="protein sequence ID" value="SPAL_0001646600.1"/>
    <property type="gene ID" value="SPAL_0001646600"/>
</dbReference>
<name>A0A0N5CF28_STREA</name>
<evidence type="ECO:0000256" key="4">
    <source>
        <dbReference type="PROSITE-ProRule" id="PRU00452"/>
    </source>
</evidence>
<dbReference type="GO" id="GO:0008270">
    <property type="term" value="F:zinc ion binding"/>
    <property type="evidence" value="ECO:0007669"/>
    <property type="project" value="UniProtKB-KW"/>
</dbReference>
<dbReference type="InterPro" id="IPR013083">
    <property type="entry name" value="Znf_RING/FYVE/PHD"/>
</dbReference>
<dbReference type="GO" id="GO:0016925">
    <property type="term" value="P:protein sumoylation"/>
    <property type="evidence" value="ECO:0007669"/>
    <property type="project" value="TreeGrafter"/>
</dbReference>
<proteinExistence type="predicted"/>
<feature type="compositionally biased region" description="Low complexity" evidence="5">
    <location>
        <begin position="528"/>
        <end position="541"/>
    </location>
</feature>
<dbReference type="GO" id="GO:0061665">
    <property type="term" value="F:SUMO ligase activity"/>
    <property type="evidence" value="ECO:0007669"/>
    <property type="project" value="TreeGrafter"/>
</dbReference>
<feature type="compositionally biased region" description="Low complexity" evidence="5">
    <location>
        <begin position="497"/>
        <end position="511"/>
    </location>
</feature>
<keyword evidence="1" id="KW-0479">Metal-binding</keyword>
<organism evidence="7 8">
    <name type="scientific">Strongyloides papillosus</name>
    <name type="common">Intestinal threadworm</name>
    <dbReference type="NCBI Taxonomy" id="174720"/>
    <lineage>
        <taxon>Eukaryota</taxon>
        <taxon>Metazoa</taxon>
        <taxon>Ecdysozoa</taxon>
        <taxon>Nematoda</taxon>
        <taxon>Chromadorea</taxon>
        <taxon>Rhabditida</taxon>
        <taxon>Tylenchina</taxon>
        <taxon>Panagrolaimomorpha</taxon>
        <taxon>Strongyloidoidea</taxon>
        <taxon>Strongyloididae</taxon>
        <taxon>Strongyloides</taxon>
    </lineage>
</organism>
<dbReference type="InterPro" id="IPR004181">
    <property type="entry name" value="Znf_MIZ"/>
</dbReference>
<dbReference type="GO" id="GO:0000785">
    <property type="term" value="C:chromatin"/>
    <property type="evidence" value="ECO:0007669"/>
    <property type="project" value="TreeGrafter"/>
</dbReference>
<dbReference type="STRING" id="174720.A0A0N5CF28"/>
<evidence type="ECO:0000313" key="7">
    <source>
        <dbReference type="Proteomes" id="UP000046392"/>
    </source>
</evidence>
<dbReference type="Gene3D" id="3.30.40.10">
    <property type="entry name" value="Zinc/RING finger domain, C3HC4 (zinc finger)"/>
    <property type="match status" value="1"/>
</dbReference>
<evidence type="ECO:0000256" key="1">
    <source>
        <dbReference type="ARBA" id="ARBA00022723"/>
    </source>
</evidence>
<dbReference type="AlphaFoldDB" id="A0A0N5CF28"/>
<sequence length="621" mass="71007">MNNQSSIETCKELILFLFTCEDLRYCLKSLSCVTKGTKGVLQERLIQQLETKETKKKAVKSILDKGHAMGYYSSSMPKDSLRRDDEVENGGTESDTNIPIKKLYFHKNVKNLSGWKVVSSRDRSGLSLFTFKLPNKVRNSLFCSKDSEPSRKCLMLRCVDISEKSDLPFDDCYPLGMRIFINSQEFTDLLPREIFYSNLDLKHRLNAPTNLNKALLKLSKTSRLEDSLQMKICFDRSLNIGSTFAFAVFSSTIKTVEELLIETTNKDNKRTVEEFKDDLEECLSRKKGIIVESIKVSLNSSITLEKIKIPFWGRNCNHIVPEDLETYIKINETTESWLCKYCKRPCTPDDIVVDEFFIKVLQKHPNIDDIELFPGAKYKIVGCKEMLNIDNSKVIKGGRRSYNKIEMLMSDDEEDRSSFLILSSDEGNDGENSEKHSPLTVNSNNNTIECIVLDDNSDDEQPPKVSKPRELIICSPKVLVNKPKTKRSRKRPTLAVSHNSDVIDSSESSTSLHEPPKCSQMSTSRGRVNLSTSTSVNSSPSLLQQAPEFQQTSIDIFKDRIAKNCSVTMELIKSFLTKSDFYTEYISFKPERLKYWQPIDVSKELWEILKMPEVHSLFSKK</sequence>